<dbReference type="PANTHER" id="PTHR32015">
    <property type="entry name" value="FASTING INDUCED LIPASE"/>
    <property type="match status" value="1"/>
</dbReference>
<dbReference type="Pfam" id="PF01674">
    <property type="entry name" value="Lipase_2"/>
    <property type="match status" value="1"/>
</dbReference>
<organism evidence="1 2">
    <name type="scientific">Actinoplanes teichomyceticus</name>
    <dbReference type="NCBI Taxonomy" id="1867"/>
    <lineage>
        <taxon>Bacteria</taxon>
        <taxon>Bacillati</taxon>
        <taxon>Actinomycetota</taxon>
        <taxon>Actinomycetes</taxon>
        <taxon>Micromonosporales</taxon>
        <taxon>Micromonosporaceae</taxon>
        <taxon>Actinoplanes</taxon>
    </lineage>
</organism>
<dbReference type="Gene3D" id="3.40.50.1820">
    <property type="entry name" value="alpha/beta hydrolase"/>
    <property type="match status" value="1"/>
</dbReference>
<dbReference type="InterPro" id="IPR029058">
    <property type="entry name" value="AB_hydrolase_fold"/>
</dbReference>
<gene>
    <name evidence="1" type="ORF">FHX34_101640</name>
</gene>
<proteinExistence type="predicted"/>
<evidence type="ECO:0000313" key="2">
    <source>
        <dbReference type="Proteomes" id="UP000320239"/>
    </source>
</evidence>
<dbReference type="Proteomes" id="UP000320239">
    <property type="component" value="Unassembled WGS sequence"/>
</dbReference>
<dbReference type="SUPFAM" id="SSF53474">
    <property type="entry name" value="alpha/beta-Hydrolases"/>
    <property type="match status" value="1"/>
</dbReference>
<dbReference type="InterPro" id="IPR002918">
    <property type="entry name" value="Lipase_EstA/Esterase_EstB"/>
</dbReference>
<dbReference type="GO" id="GO:0016042">
    <property type="term" value="P:lipid catabolic process"/>
    <property type="evidence" value="ECO:0007669"/>
    <property type="project" value="InterPro"/>
</dbReference>
<keyword evidence="2" id="KW-1185">Reference proteome</keyword>
<reference evidence="1 2" key="1">
    <citation type="submission" date="2019-06" db="EMBL/GenBank/DDBJ databases">
        <title>Sequencing the genomes of 1000 actinobacteria strains.</title>
        <authorList>
            <person name="Klenk H.-P."/>
        </authorList>
    </citation>
    <scope>NUCLEOTIDE SEQUENCE [LARGE SCALE GENOMIC DNA]</scope>
    <source>
        <strain evidence="1 2">DSM 43866</strain>
    </source>
</reference>
<sequence length="266" mass="28063">MESVPEPVRYGRRAALRHGAAQPRGLPPGARQVGAGAAGGSGAPVVLVHGTNGRAACDWFTLAPLLAGDGRDVFAFQWRRARPTAGTSATHTHAAELGEFIERVRAVTGAAQVDVVGHSWGAVLAHYLVRCLAGAPGAGAVRSVVGLAPTYGGTTLHGLLRRPDRLPARLRHWLDAKIPSWREQLPGSAVLTAIEAAPPAPAVRFTTIVTRYDQMVTPYAASLRAVPQARQVVLQRHAPRALVGHLGILHHPVALRHVRDALGPAC</sequence>
<name>A0A561WP94_ACTTI</name>
<protein>
    <submittedName>
        <fullName evidence="1">Lipase (Class 2)</fullName>
    </submittedName>
</protein>
<comment type="caution">
    <text evidence="1">The sequence shown here is derived from an EMBL/GenBank/DDBJ whole genome shotgun (WGS) entry which is preliminary data.</text>
</comment>
<dbReference type="PANTHER" id="PTHR32015:SF1">
    <property type="entry name" value="LIPASE"/>
    <property type="match status" value="1"/>
</dbReference>
<dbReference type="EMBL" id="VIWY01000001">
    <property type="protein sequence ID" value="TWG25670.1"/>
    <property type="molecule type" value="Genomic_DNA"/>
</dbReference>
<evidence type="ECO:0000313" key="1">
    <source>
        <dbReference type="EMBL" id="TWG25670.1"/>
    </source>
</evidence>
<dbReference type="AlphaFoldDB" id="A0A561WP94"/>
<dbReference type="GO" id="GO:0016298">
    <property type="term" value="F:lipase activity"/>
    <property type="evidence" value="ECO:0007669"/>
    <property type="project" value="TreeGrafter"/>
</dbReference>
<accession>A0A561WP94</accession>